<dbReference type="InterPro" id="IPR000212">
    <property type="entry name" value="DNA_helicase_UvrD/REP"/>
</dbReference>
<dbReference type="InterPro" id="IPR013986">
    <property type="entry name" value="DExx_box_DNA_helicase_dom_sf"/>
</dbReference>
<keyword evidence="1 5" id="KW-0547">Nucleotide-binding</keyword>
<feature type="binding site" evidence="5">
    <location>
        <begin position="226"/>
        <end position="233"/>
    </location>
    <ligand>
        <name>ATP</name>
        <dbReference type="ChEBI" id="CHEBI:30616"/>
    </ligand>
</feature>
<name>A0ABT4D0B5_9CLOT</name>
<dbReference type="RefSeq" id="WP_268040983.1">
    <property type="nucleotide sequence ID" value="NZ_JAPQER010000003.1"/>
</dbReference>
<feature type="coiled-coil region" evidence="6">
    <location>
        <begin position="26"/>
        <end position="53"/>
    </location>
</feature>
<dbReference type="NCBIfam" id="NF041464">
    <property type="entry name" value="HelD_BACSU"/>
    <property type="match status" value="1"/>
</dbReference>
<evidence type="ECO:0000256" key="6">
    <source>
        <dbReference type="SAM" id="Coils"/>
    </source>
</evidence>
<organism evidence="8 9">
    <name type="scientific">Clostridium aestuarii</name>
    <dbReference type="NCBI Taxonomy" id="338193"/>
    <lineage>
        <taxon>Bacteria</taxon>
        <taxon>Bacillati</taxon>
        <taxon>Bacillota</taxon>
        <taxon>Clostridia</taxon>
        <taxon>Eubacteriales</taxon>
        <taxon>Clostridiaceae</taxon>
        <taxon>Clostridium</taxon>
    </lineage>
</organism>
<evidence type="ECO:0000313" key="9">
    <source>
        <dbReference type="Proteomes" id="UP001078443"/>
    </source>
</evidence>
<dbReference type="EMBL" id="JAPQER010000003">
    <property type="protein sequence ID" value="MCY6484678.1"/>
    <property type="molecule type" value="Genomic_DNA"/>
</dbReference>
<keyword evidence="3 5" id="KW-0347">Helicase</keyword>
<proteinExistence type="predicted"/>
<dbReference type="Gene3D" id="1.10.10.160">
    <property type="match status" value="1"/>
</dbReference>
<dbReference type="PANTHER" id="PTHR11070">
    <property type="entry name" value="UVRD / RECB / PCRA DNA HELICASE FAMILY MEMBER"/>
    <property type="match status" value="1"/>
</dbReference>
<feature type="domain" description="UvrD-like helicase ATP-binding" evidence="7">
    <location>
        <begin position="205"/>
        <end position="602"/>
    </location>
</feature>
<evidence type="ECO:0000256" key="4">
    <source>
        <dbReference type="ARBA" id="ARBA00022840"/>
    </source>
</evidence>
<evidence type="ECO:0000259" key="7">
    <source>
        <dbReference type="PROSITE" id="PS51198"/>
    </source>
</evidence>
<dbReference type="InterPro" id="IPR014016">
    <property type="entry name" value="UvrD-like_ATP-bd"/>
</dbReference>
<dbReference type="PROSITE" id="PS51198">
    <property type="entry name" value="UVRD_HELICASE_ATP_BIND"/>
    <property type="match status" value="1"/>
</dbReference>
<reference evidence="8" key="1">
    <citation type="submission" date="2022-12" db="EMBL/GenBank/DDBJ databases">
        <authorList>
            <person name="Wang J."/>
        </authorList>
    </citation>
    <scope>NUCLEOTIDE SEQUENCE</scope>
    <source>
        <strain evidence="8">HY-45-18</strain>
    </source>
</reference>
<evidence type="ECO:0000256" key="3">
    <source>
        <dbReference type="ARBA" id="ARBA00022806"/>
    </source>
</evidence>
<protein>
    <submittedName>
        <fullName evidence="8">UvrD-helicase domain-containing protein</fullName>
    </submittedName>
</protein>
<dbReference type="Pfam" id="PF00580">
    <property type="entry name" value="UvrD-helicase"/>
    <property type="match status" value="2"/>
</dbReference>
<dbReference type="Gene3D" id="3.40.50.300">
    <property type="entry name" value="P-loop containing nucleotide triphosphate hydrolases"/>
    <property type="match status" value="3"/>
</dbReference>
<dbReference type="PANTHER" id="PTHR11070:SF17">
    <property type="entry name" value="DNA HELICASE IV"/>
    <property type="match status" value="1"/>
</dbReference>
<dbReference type="Proteomes" id="UP001078443">
    <property type="component" value="Unassembled WGS sequence"/>
</dbReference>
<evidence type="ECO:0000256" key="1">
    <source>
        <dbReference type="ARBA" id="ARBA00022741"/>
    </source>
</evidence>
<evidence type="ECO:0000256" key="2">
    <source>
        <dbReference type="ARBA" id="ARBA00022801"/>
    </source>
</evidence>
<dbReference type="InterPro" id="IPR048228">
    <property type="entry name" value="HelD_bacillota"/>
</dbReference>
<evidence type="ECO:0000256" key="5">
    <source>
        <dbReference type="PROSITE-ProRule" id="PRU00560"/>
    </source>
</evidence>
<accession>A0ABT4D0B5</accession>
<comment type="caution">
    <text evidence="8">The sequence shown here is derived from an EMBL/GenBank/DDBJ whole genome shotgun (WGS) entry which is preliminary data.</text>
</comment>
<gene>
    <name evidence="8" type="ORF">OW763_10030</name>
</gene>
<evidence type="ECO:0000313" key="8">
    <source>
        <dbReference type="EMBL" id="MCY6484678.1"/>
    </source>
</evidence>
<sequence length="762" mass="89815">MVLKKEELVFEKKKTDDTKCWIDKEINRINENKKELKIKLVELEKNHKNYNVEFEITNKLYRNSLKNHKKYNEAKIQPYFARIDFKENLREKESFYIGKFGLYDSETEEEIVIDWRAPIADLYYSGTQGKVIYAAPIGKIDGELLLKRKFLFKDSQLLDGFDEGINDIILKSGIDEEEGNTLIDEFLKINLERNMSSKLKEVVATIQKEQNDIIRAGINKPIIVQGSAGSGKTTVALHRLAYLLYRYKDKIQAKDILVIAPNKLFLDYISQVLPSLGADEVKQVTFEEFACENIGIKSEIYSKHKKLGYILECKDDDTKTLVFNSSKLKGSAVFRIIIDRYVRFLERRDINVESIMINEYVLFDKKIIKKLYAKDLSYLPLNKRKNEMERYFKGRIKEKVRFICEQIDLKYYDEIYKVKKTIKDEEQRRKVIIDLYDRRDKDKKFIHDNSENVVKKYFKKWKDEDIIKLYLEFFNNKESFYEVTDGRIPQILTDYMIKELNDNFNRAVMDSDDLAALIYLKFKIDGIEEKYKHIVIDEAQDYSAFQMEILKSIVSNNSLTIVGDIGQGIYYYKGIEEWDKAINDIFKGDVDYVPMTQSYRSTVEIINFANEVLKKQKNNLKPAVPVLRHGNEPEIIEFKTDAQFANELDKVLEYVQSQEKNNIAIIGRNLEECFKIKDVVDQYSDYKWHIIKEADDTLNLERIIIPSYMTKGLEFDCSVIYNCSDKNYKNIELDKKLLYVVLTRALHLEYIFFKGNKSKLLE</sequence>
<dbReference type="InterPro" id="IPR027417">
    <property type="entry name" value="P-loop_NTPase"/>
</dbReference>
<keyword evidence="9" id="KW-1185">Reference proteome</keyword>
<keyword evidence="2 5" id="KW-0378">Hydrolase</keyword>
<keyword evidence="6" id="KW-0175">Coiled coil</keyword>
<dbReference type="SUPFAM" id="SSF52540">
    <property type="entry name" value="P-loop containing nucleoside triphosphate hydrolases"/>
    <property type="match status" value="1"/>
</dbReference>
<keyword evidence="4 5" id="KW-0067">ATP-binding</keyword>